<organism evidence="2 3">
    <name type="scientific">Sorangium cellulosum</name>
    <name type="common">Polyangium cellulosum</name>
    <dbReference type="NCBI Taxonomy" id="56"/>
    <lineage>
        <taxon>Bacteria</taxon>
        <taxon>Pseudomonadati</taxon>
        <taxon>Myxococcota</taxon>
        <taxon>Polyangia</taxon>
        <taxon>Polyangiales</taxon>
        <taxon>Polyangiaceae</taxon>
        <taxon>Sorangium</taxon>
    </lineage>
</organism>
<proteinExistence type="predicted"/>
<evidence type="ECO:0000256" key="1">
    <source>
        <dbReference type="SAM" id="SignalP"/>
    </source>
</evidence>
<reference evidence="2 3" key="1">
    <citation type="submission" date="2015-09" db="EMBL/GenBank/DDBJ databases">
        <title>Sorangium comparison.</title>
        <authorList>
            <person name="Zaburannyi N."/>
            <person name="Bunk B."/>
            <person name="Overmann J."/>
            <person name="Mueller R."/>
        </authorList>
    </citation>
    <scope>NUCLEOTIDE SEQUENCE [LARGE SCALE GENOMIC DNA]</scope>
    <source>
        <strain evidence="2 3">So ceGT47</strain>
    </source>
</reference>
<evidence type="ECO:0000313" key="3">
    <source>
        <dbReference type="Proteomes" id="UP000295781"/>
    </source>
</evidence>
<dbReference type="RefSeq" id="WP_129347546.1">
    <property type="nucleotide sequence ID" value="NZ_CP012670.1"/>
</dbReference>
<accession>A0A4V0NDE3</accession>
<name>A0A4V0NDE3_SORCE</name>
<evidence type="ECO:0000313" key="2">
    <source>
        <dbReference type="EMBL" id="AUX22372.1"/>
    </source>
</evidence>
<evidence type="ECO:0008006" key="4">
    <source>
        <dbReference type="Google" id="ProtNLM"/>
    </source>
</evidence>
<keyword evidence="1" id="KW-0732">Signal</keyword>
<feature type="chain" id="PRO_5020742034" description="Secreted protein" evidence="1">
    <location>
        <begin position="22"/>
        <end position="309"/>
    </location>
</feature>
<dbReference type="OrthoDB" id="5507757at2"/>
<dbReference type="EMBL" id="CP012670">
    <property type="protein sequence ID" value="AUX22372.1"/>
    <property type="molecule type" value="Genomic_DNA"/>
</dbReference>
<protein>
    <recommendedName>
        <fullName evidence="4">Secreted protein</fullName>
    </recommendedName>
</protein>
<dbReference type="AlphaFoldDB" id="A0A4V0NDE3"/>
<sequence length="309" mass="32144">MLQRALAGAALVLSLATSSNAARAAACCGAGHGMGQWLAPSERAAVSLALRGSERFGSWSVERDFAPSAGDSHDRELRADVGWLVRVEERVQLGITAPLLATWRGSRGAASSGGGVGDVAMAGRLELVERDRLPWLSTAALTLGVTLPTGRSYRDSSDPLAADATGLGVAELRPGLVLEKAWGASFQALLAASIGVRSRYHQPTGEAIHPAPRLQIVAAAGPAWPASGLSLTLGGLYEREGAPREDGRALTDVTRERTALLAVLAYDISARWTAIGNLQADVPISGVGRAETTAAALSAGVRYVWGRHD</sequence>
<feature type="signal peptide" evidence="1">
    <location>
        <begin position="1"/>
        <end position="21"/>
    </location>
</feature>
<dbReference type="Proteomes" id="UP000295781">
    <property type="component" value="Chromosome"/>
</dbReference>
<gene>
    <name evidence="2" type="ORF">SOCEGT47_028730</name>
</gene>